<dbReference type="OrthoDB" id="8911515at2"/>
<keyword evidence="3" id="KW-1185">Reference proteome</keyword>
<accession>A0A3A8F1T3</accession>
<sequence>MSFTGDIKDFRQPMITSLGIMMGFILNFLAGWAIEGTPEHPALESLSDWVIVITLLISLIVMLVVVYRLLSNKTYDDAQAMYFMTLKLYMFSICIAFLGIIFALFI</sequence>
<evidence type="ECO:0000313" key="3">
    <source>
        <dbReference type="Proteomes" id="UP000280405"/>
    </source>
</evidence>
<protein>
    <submittedName>
        <fullName evidence="2">Uncharacterized protein</fullName>
    </submittedName>
</protein>
<keyword evidence="1" id="KW-1133">Transmembrane helix</keyword>
<evidence type="ECO:0000313" key="2">
    <source>
        <dbReference type="EMBL" id="RKG40815.1"/>
    </source>
</evidence>
<feature type="transmembrane region" description="Helical" evidence="1">
    <location>
        <begin position="49"/>
        <end position="70"/>
    </location>
</feature>
<gene>
    <name evidence="2" type="ORF">D7V20_00015</name>
</gene>
<dbReference type="RefSeq" id="WP_120382318.1">
    <property type="nucleotide sequence ID" value="NZ_RAXT01000001.1"/>
</dbReference>
<dbReference type="Proteomes" id="UP000280405">
    <property type="component" value="Unassembled WGS sequence"/>
</dbReference>
<name>A0A3A8F1T3_9GAMM</name>
<keyword evidence="1" id="KW-0812">Transmembrane</keyword>
<feature type="transmembrane region" description="Helical" evidence="1">
    <location>
        <begin position="82"/>
        <end position="105"/>
    </location>
</feature>
<dbReference type="EMBL" id="RAXT01000001">
    <property type="protein sequence ID" value="RKG40815.1"/>
    <property type="molecule type" value="Genomic_DNA"/>
</dbReference>
<keyword evidence="1" id="KW-0472">Membrane</keyword>
<dbReference type="AlphaFoldDB" id="A0A3A8F1T3"/>
<feature type="transmembrane region" description="Helical" evidence="1">
    <location>
        <begin position="12"/>
        <end position="34"/>
    </location>
</feature>
<comment type="caution">
    <text evidence="2">The sequence shown here is derived from an EMBL/GenBank/DDBJ whole genome shotgun (WGS) entry which is preliminary data.</text>
</comment>
<proteinExistence type="predicted"/>
<organism evidence="2 3">
    <name type="scientific">Acinetobacter rongchengensis</name>
    <dbReference type="NCBI Taxonomy" id="2419601"/>
    <lineage>
        <taxon>Bacteria</taxon>
        <taxon>Pseudomonadati</taxon>
        <taxon>Pseudomonadota</taxon>
        <taxon>Gammaproteobacteria</taxon>
        <taxon>Moraxellales</taxon>
        <taxon>Moraxellaceae</taxon>
        <taxon>Acinetobacter</taxon>
    </lineage>
</organism>
<evidence type="ECO:0000256" key="1">
    <source>
        <dbReference type="SAM" id="Phobius"/>
    </source>
</evidence>
<reference evidence="2 3" key="1">
    <citation type="submission" date="2018-09" db="EMBL/GenBank/DDBJ databases">
        <title>The draft genome of Acinetobacter spp. strains.</title>
        <authorList>
            <person name="Qin J."/>
            <person name="Feng Y."/>
            <person name="Zong Z."/>
        </authorList>
    </citation>
    <scope>NUCLEOTIDE SEQUENCE [LARGE SCALE GENOMIC DNA]</scope>
    <source>
        <strain evidence="2 3">WCHAc060115</strain>
    </source>
</reference>